<dbReference type="GO" id="GO:0009062">
    <property type="term" value="P:fatty acid catabolic process"/>
    <property type="evidence" value="ECO:0007669"/>
    <property type="project" value="TreeGrafter"/>
</dbReference>
<dbReference type="PANTHER" id="PTHR11066:SF34">
    <property type="entry name" value="ACYL-COENZYME A THIOESTERASE 8"/>
    <property type="match status" value="1"/>
</dbReference>
<evidence type="ECO:0000259" key="4">
    <source>
        <dbReference type="Pfam" id="PF20789"/>
    </source>
</evidence>
<dbReference type="PANTHER" id="PTHR11066">
    <property type="entry name" value="ACYL-COA THIOESTERASE"/>
    <property type="match status" value="1"/>
</dbReference>
<comment type="caution">
    <text evidence="5">The sequence shown here is derived from an EMBL/GenBank/DDBJ whole genome shotgun (WGS) entry which is preliminary data.</text>
</comment>
<dbReference type="EMBL" id="JAFIQS010000001">
    <property type="protein sequence ID" value="KAG5174534.1"/>
    <property type="molecule type" value="Genomic_DNA"/>
</dbReference>
<evidence type="ECO:0000259" key="3">
    <source>
        <dbReference type="Pfam" id="PF13622"/>
    </source>
</evidence>
<feature type="domain" description="Acyl-CoA thioesterase-like C-terminal" evidence="4">
    <location>
        <begin position="85"/>
        <end position="229"/>
    </location>
</feature>
<dbReference type="Pfam" id="PF20789">
    <property type="entry name" value="4HBT_3C"/>
    <property type="match status" value="1"/>
</dbReference>
<dbReference type="GO" id="GO:0006637">
    <property type="term" value="P:acyl-CoA metabolic process"/>
    <property type="evidence" value="ECO:0007669"/>
    <property type="project" value="InterPro"/>
</dbReference>
<dbReference type="InterPro" id="IPR049449">
    <property type="entry name" value="TesB_ACOT8-like_N"/>
</dbReference>
<evidence type="ECO:0000256" key="2">
    <source>
        <dbReference type="ARBA" id="ARBA00022801"/>
    </source>
</evidence>
<feature type="domain" description="Acyl-CoA thioesterase-like N-terminal HotDog" evidence="3">
    <location>
        <begin position="3"/>
        <end position="44"/>
    </location>
</feature>
<proteinExistence type="inferred from homology"/>
<sequence length="245" mass="27812">MSASPSTPIVYSVERVRDGRSYVTRSVKAIQNGRIIFIMVCSFQKPEPWQPVHQWKMPIVPPPEECPDEEVNYARVIQDPNSSPNVVKFFQDRLQERARSPIAIKSAKGPYVSSDGIERYVYWMKARDIPRYEAPFQKCILAYESDLHFISTAGRIMRLKRGGKGPDSLSMNSTLDHAIWFYNNDFDAGDWLLYEIDCPRGGSGRAIVHGRMFTRDGTLVAVMTQEGVVRANIRGPAEDIPQSKL</sequence>
<accession>A0A8H7YAV0</accession>
<dbReference type="CDD" id="cd03444">
    <property type="entry name" value="Thioesterase_II_repeat1"/>
    <property type="match status" value="1"/>
</dbReference>
<gene>
    <name evidence="5" type="ORF">JR316_001195</name>
</gene>
<reference evidence="5" key="1">
    <citation type="submission" date="2021-02" db="EMBL/GenBank/DDBJ databases">
        <title>Psilocybe cubensis genome.</title>
        <authorList>
            <person name="Mckernan K.J."/>
            <person name="Crawford S."/>
            <person name="Trippe A."/>
            <person name="Kane L.T."/>
            <person name="Mclaughlin S."/>
        </authorList>
    </citation>
    <scope>NUCLEOTIDE SEQUENCE [LARGE SCALE GENOMIC DNA]</scope>
    <source>
        <strain evidence="5">MGC-MH-2018</strain>
    </source>
</reference>
<dbReference type="GO" id="GO:0005782">
    <property type="term" value="C:peroxisomal matrix"/>
    <property type="evidence" value="ECO:0007669"/>
    <property type="project" value="UniProtKB-SubCell"/>
</dbReference>
<dbReference type="GO" id="GO:0047617">
    <property type="term" value="F:fatty acyl-CoA hydrolase activity"/>
    <property type="evidence" value="ECO:0007669"/>
    <property type="project" value="InterPro"/>
</dbReference>
<name>A0A8H7YAV0_PSICU</name>
<organism evidence="5">
    <name type="scientific">Psilocybe cubensis</name>
    <name type="common">Psychedelic mushroom</name>
    <name type="synonym">Stropharia cubensis</name>
    <dbReference type="NCBI Taxonomy" id="181762"/>
    <lineage>
        <taxon>Eukaryota</taxon>
        <taxon>Fungi</taxon>
        <taxon>Dikarya</taxon>
        <taxon>Basidiomycota</taxon>
        <taxon>Agaricomycotina</taxon>
        <taxon>Agaricomycetes</taxon>
        <taxon>Agaricomycetidae</taxon>
        <taxon>Agaricales</taxon>
        <taxon>Agaricineae</taxon>
        <taxon>Strophariaceae</taxon>
        <taxon>Psilocybe</taxon>
    </lineage>
</organism>
<dbReference type="Gene3D" id="2.40.160.210">
    <property type="entry name" value="Acyl-CoA thioesterase, double hotdog domain"/>
    <property type="match status" value="1"/>
</dbReference>
<keyword evidence="2" id="KW-0378">Hydrolase</keyword>
<evidence type="ECO:0000313" key="5">
    <source>
        <dbReference type="EMBL" id="KAG5174534.1"/>
    </source>
</evidence>
<dbReference type="InterPro" id="IPR049450">
    <property type="entry name" value="ACOT8-like_C"/>
</dbReference>
<dbReference type="CDD" id="cd03445">
    <property type="entry name" value="Thioesterase_II_repeat2"/>
    <property type="match status" value="1"/>
</dbReference>
<evidence type="ECO:0000256" key="1">
    <source>
        <dbReference type="ARBA" id="ARBA00006538"/>
    </source>
</evidence>
<dbReference type="Pfam" id="PF13622">
    <property type="entry name" value="4HBT_3"/>
    <property type="match status" value="1"/>
</dbReference>
<dbReference type="InterPro" id="IPR003703">
    <property type="entry name" value="Acyl_CoA_thio"/>
</dbReference>
<dbReference type="AlphaFoldDB" id="A0A8H7YAV0"/>
<dbReference type="InterPro" id="IPR042171">
    <property type="entry name" value="Acyl-CoA_hotdog"/>
</dbReference>
<dbReference type="InterPro" id="IPR029069">
    <property type="entry name" value="HotDog_dom_sf"/>
</dbReference>
<comment type="similarity">
    <text evidence="1">Belongs to the C/M/P thioester hydrolase family.</text>
</comment>
<protein>
    <submittedName>
        <fullName evidence="5">Uncharacterized protein</fullName>
    </submittedName>
</protein>
<dbReference type="SUPFAM" id="SSF54637">
    <property type="entry name" value="Thioesterase/thiol ester dehydrase-isomerase"/>
    <property type="match status" value="2"/>
</dbReference>